<dbReference type="EMBL" id="CP075901">
    <property type="protein sequence ID" value="QWB31959.1"/>
    <property type="molecule type" value="Genomic_DNA"/>
</dbReference>
<gene>
    <name evidence="1" type="ORF">KKI46_17520</name>
</gene>
<protein>
    <submittedName>
        <fullName evidence="1">Uncharacterized protein</fullName>
    </submittedName>
</protein>
<evidence type="ECO:0000313" key="1">
    <source>
        <dbReference type="EMBL" id="QWB31959.1"/>
    </source>
</evidence>
<accession>A0ABX8GF40</accession>
<dbReference type="RefSeq" id="WP_214814112.1">
    <property type="nucleotide sequence ID" value="NZ_CP075901.1"/>
</dbReference>
<dbReference type="Proteomes" id="UP000679498">
    <property type="component" value="Plasmid p4"/>
</dbReference>
<geneLocation type="plasmid" evidence="1 2">
    <name>p4</name>
</geneLocation>
<sequence length="127" mass="15431">MTLRTFAIRDEAFLVLNYTRGKERLEKFDYSWDTIFSIGFSVADKIILENQILIVPRNLKRRDMRAGYDFQEGHFEKMSEYAKKLNVKKAEMIEMFLWSYVRANFTKREVDFFKLDDWAFYVEPREL</sequence>
<evidence type="ECO:0000313" key="2">
    <source>
        <dbReference type="Proteomes" id="UP000679498"/>
    </source>
</evidence>
<organism evidence="1 2">
    <name type="scientific">Exiguobacterium acetylicum</name>
    <name type="common">Brevibacterium acetylicum</name>
    <dbReference type="NCBI Taxonomy" id="41170"/>
    <lineage>
        <taxon>Bacteria</taxon>
        <taxon>Bacillati</taxon>
        <taxon>Bacillota</taxon>
        <taxon>Bacilli</taxon>
        <taxon>Bacillales</taxon>
        <taxon>Bacillales Family XII. Incertae Sedis</taxon>
        <taxon>Exiguobacterium</taxon>
    </lineage>
</organism>
<keyword evidence="2" id="KW-1185">Reference proteome</keyword>
<keyword evidence="1" id="KW-0614">Plasmid</keyword>
<proteinExistence type="predicted"/>
<reference evidence="1 2" key="1">
    <citation type="submission" date="2021-05" db="EMBL/GenBank/DDBJ databases">
        <title>Biocontrol using Exiguobacterium acetylicum SI17 against litchi downy blight caused by Peronophythora litchii.</title>
        <authorList>
            <person name="Zheng L."/>
        </authorList>
    </citation>
    <scope>NUCLEOTIDE SEQUENCE [LARGE SCALE GENOMIC DNA]</scope>
    <source>
        <strain evidence="1 2">SI17</strain>
        <plasmid evidence="1 2">p4</plasmid>
    </source>
</reference>
<name>A0ABX8GF40_EXIAC</name>
<dbReference type="GeneID" id="88813506"/>